<accession>A0AAV8RFU7</accession>
<dbReference type="EMBL" id="JAQQAF010000003">
    <property type="protein sequence ID" value="KAJ8497387.1"/>
    <property type="molecule type" value="Genomic_DNA"/>
</dbReference>
<evidence type="ECO:0000313" key="1">
    <source>
        <dbReference type="EMBL" id="KAJ8497387.1"/>
    </source>
</evidence>
<protein>
    <submittedName>
        <fullName evidence="1">Uncharacterized protein</fullName>
    </submittedName>
</protein>
<sequence length="190" mass="20428">MELLPLRAPPAPWKAGRASHCKVRNASVASLIKFNSHGRGRQSWFVVSALPETAASVVFTAMAVGAAASLLARTTKASDTAKSTLKTCEDCGGPDWLQRTWPLVTPQDFQRSGVIAQGACLLGLVLLVEGQGELAEKDRLKDVTVLHNLLQVAHHQCLSLCQHKALDRSSHCHPTIAICLSCNQQTVITT</sequence>
<keyword evidence="2" id="KW-1185">Reference proteome</keyword>
<organism evidence="1 2">
    <name type="scientific">Ensete ventricosum</name>
    <name type="common">Abyssinian banana</name>
    <name type="synonym">Musa ensete</name>
    <dbReference type="NCBI Taxonomy" id="4639"/>
    <lineage>
        <taxon>Eukaryota</taxon>
        <taxon>Viridiplantae</taxon>
        <taxon>Streptophyta</taxon>
        <taxon>Embryophyta</taxon>
        <taxon>Tracheophyta</taxon>
        <taxon>Spermatophyta</taxon>
        <taxon>Magnoliopsida</taxon>
        <taxon>Liliopsida</taxon>
        <taxon>Zingiberales</taxon>
        <taxon>Musaceae</taxon>
        <taxon>Ensete</taxon>
    </lineage>
</organism>
<reference evidence="1 2" key="1">
    <citation type="submission" date="2022-12" db="EMBL/GenBank/DDBJ databases">
        <title>Chromosome-scale assembly of the Ensete ventricosum genome.</title>
        <authorList>
            <person name="Dussert Y."/>
            <person name="Stocks J."/>
            <person name="Wendawek A."/>
            <person name="Woldeyes F."/>
            <person name="Nichols R.A."/>
            <person name="Borrell J.S."/>
        </authorList>
    </citation>
    <scope>NUCLEOTIDE SEQUENCE [LARGE SCALE GENOMIC DNA]</scope>
    <source>
        <strain evidence="2">cv. Maze</strain>
        <tissue evidence="1">Seeds</tissue>
    </source>
</reference>
<dbReference type="AlphaFoldDB" id="A0AAV8RFU7"/>
<proteinExistence type="predicted"/>
<dbReference type="PANTHER" id="PTHR37230">
    <property type="entry name" value="OS06G0731300 PROTEIN"/>
    <property type="match status" value="1"/>
</dbReference>
<comment type="caution">
    <text evidence="1">The sequence shown here is derived from an EMBL/GenBank/DDBJ whole genome shotgun (WGS) entry which is preliminary data.</text>
</comment>
<dbReference type="PANTHER" id="PTHR37230:SF1">
    <property type="entry name" value="OS06G0731300 PROTEIN"/>
    <property type="match status" value="1"/>
</dbReference>
<evidence type="ECO:0000313" key="2">
    <source>
        <dbReference type="Proteomes" id="UP001222027"/>
    </source>
</evidence>
<name>A0AAV8RFU7_ENSVE</name>
<gene>
    <name evidence="1" type="ORF">OPV22_007939</name>
</gene>
<dbReference type="Proteomes" id="UP001222027">
    <property type="component" value="Unassembled WGS sequence"/>
</dbReference>